<dbReference type="GO" id="GO:0016491">
    <property type="term" value="F:oxidoreductase activity"/>
    <property type="evidence" value="ECO:0007669"/>
    <property type="project" value="UniProtKB-KW"/>
</dbReference>
<dbReference type="PANTHER" id="PTHR43669">
    <property type="entry name" value="5-KETO-D-GLUCONATE 5-REDUCTASE"/>
    <property type="match status" value="1"/>
</dbReference>
<keyword evidence="5" id="KW-1185">Reference proteome</keyword>
<feature type="chain" id="PRO_5013163917" evidence="3">
    <location>
        <begin position="23"/>
        <end position="234"/>
    </location>
</feature>
<dbReference type="AlphaFoldDB" id="A0A1Y1Y709"/>
<protein>
    <submittedName>
        <fullName evidence="4">Putative short-chain dehydrogenase</fullName>
    </submittedName>
</protein>
<dbReference type="CDD" id="cd05233">
    <property type="entry name" value="SDR_c"/>
    <property type="match status" value="1"/>
</dbReference>
<dbReference type="InterPro" id="IPR002347">
    <property type="entry name" value="SDR_fam"/>
</dbReference>
<dbReference type="EMBL" id="MCFA01000328">
    <property type="protein sequence ID" value="ORX93793.1"/>
    <property type="molecule type" value="Genomic_DNA"/>
</dbReference>
<organism evidence="4 5">
    <name type="scientific">Clohesyomyces aquaticus</name>
    <dbReference type="NCBI Taxonomy" id="1231657"/>
    <lineage>
        <taxon>Eukaryota</taxon>
        <taxon>Fungi</taxon>
        <taxon>Dikarya</taxon>
        <taxon>Ascomycota</taxon>
        <taxon>Pezizomycotina</taxon>
        <taxon>Dothideomycetes</taxon>
        <taxon>Pleosporomycetidae</taxon>
        <taxon>Pleosporales</taxon>
        <taxon>Lindgomycetaceae</taxon>
        <taxon>Clohesyomyces</taxon>
    </lineage>
</organism>
<dbReference type="STRING" id="1231657.A0A1Y1Y709"/>
<evidence type="ECO:0000256" key="3">
    <source>
        <dbReference type="SAM" id="SignalP"/>
    </source>
</evidence>
<feature type="signal peptide" evidence="3">
    <location>
        <begin position="1"/>
        <end position="22"/>
    </location>
</feature>
<dbReference type="Gene3D" id="3.40.50.720">
    <property type="entry name" value="NAD(P)-binding Rossmann-like Domain"/>
    <property type="match status" value="1"/>
</dbReference>
<keyword evidence="2" id="KW-0560">Oxidoreductase</keyword>
<evidence type="ECO:0000313" key="5">
    <source>
        <dbReference type="Proteomes" id="UP000193144"/>
    </source>
</evidence>
<reference evidence="4 5" key="1">
    <citation type="submission" date="2016-07" db="EMBL/GenBank/DDBJ databases">
        <title>Pervasive Adenine N6-methylation of Active Genes in Fungi.</title>
        <authorList>
            <consortium name="DOE Joint Genome Institute"/>
            <person name="Mondo S.J."/>
            <person name="Dannebaum R.O."/>
            <person name="Kuo R.C."/>
            <person name="Labutti K."/>
            <person name="Haridas S."/>
            <person name="Kuo A."/>
            <person name="Salamov A."/>
            <person name="Ahrendt S.R."/>
            <person name="Lipzen A."/>
            <person name="Sullivan W."/>
            <person name="Andreopoulos W.B."/>
            <person name="Clum A."/>
            <person name="Lindquist E."/>
            <person name="Daum C."/>
            <person name="Ramamoorthy G.K."/>
            <person name="Gryganskyi A."/>
            <person name="Culley D."/>
            <person name="Magnuson J.K."/>
            <person name="James T.Y."/>
            <person name="O'Malley M.A."/>
            <person name="Stajich J.E."/>
            <person name="Spatafora J.W."/>
            <person name="Visel A."/>
            <person name="Grigoriev I.V."/>
        </authorList>
    </citation>
    <scope>NUCLEOTIDE SEQUENCE [LARGE SCALE GENOMIC DNA]</scope>
    <source>
        <strain evidence="4 5">CBS 115471</strain>
    </source>
</reference>
<sequence>MSASLPIALILGAGANVGASVAAAFGAKGYRVVTVSRTASPSANDEPQRLHIQADLADPESVSAVFETVRKQLGNPSVVVYNGSCAAANLANPDDPLQISLQDVLRDMNVNTFSALVAAKEAVASFAALPEENQAPRTFIFTGNAMNNLPIPALMSAGMGKSATAHMIMTAAHVYAGRGYRFYYADERKADRTPVYHAIDGEAHGEFYVALSEKEQGPWLATFVKGTGYVAFER</sequence>
<evidence type="ECO:0000256" key="2">
    <source>
        <dbReference type="ARBA" id="ARBA00023002"/>
    </source>
</evidence>
<dbReference type="Pfam" id="PF00106">
    <property type="entry name" value="adh_short"/>
    <property type="match status" value="1"/>
</dbReference>
<name>A0A1Y1Y709_9PLEO</name>
<proteinExistence type="inferred from homology"/>
<evidence type="ECO:0000256" key="1">
    <source>
        <dbReference type="ARBA" id="ARBA00006484"/>
    </source>
</evidence>
<dbReference type="OrthoDB" id="5336600at2759"/>
<keyword evidence="3" id="KW-0732">Signal</keyword>
<dbReference type="InterPro" id="IPR036291">
    <property type="entry name" value="NAD(P)-bd_dom_sf"/>
</dbReference>
<comment type="similarity">
    <text evidence="1">Belongs to the short-chain dehydrogenases/reductases (SDR) family.</text>
</comment>
<comment type="caution">
    <text evidence="4">The sequence shown here is derived from an EMBL/GenBank/DDBJ whole genome shotgun (WGS) entry which is preliminary data.</text>
</comment>
<dbReference type="SUPFAM" id="SSF51735">
    <property type="entry name" value="NAD(P)-binding Rossmann-fold domains"/>
    <property type="match status" value="1"/>
</dbReference>
<gene>
    <name evidence="4" type="ORF">BCR34DRAFT_499689</name>
</gene>
<dbReference type="PANTHER" id="PTHR43669:SF4">
    <property type="entry name" value="SHORT-CHAIN DEHYDROGENASE"/>
    <property type="match status" value="1"/>
</dbReference>
<accession>A0A1Y1Y709</accession>
<dbReference type="Proteomes" id="UP000193144">
    <property type="component" value="Unassembled WGS sequence"/>
</dbReference>
<evidence type="ECO:0000313" key="4">
    <source>
        <dbReference type="EMBL" id="ORX93793.1"/>
    </source>
</evidence>